<evidence type="ECO:0008006" key="3">
    <source>
        <dbReference type="Google" id="ProtNLM"/>
    </source>
</evidence>
<evidence type="ECO:0000313" key="2">
    <source>
        <dbReference type="Proteomes" id="UP000507470"/>
    </source>
</evidence>
<keyword evidence="2" id="KW-1185">Reference proteome</keyword>
<name>A0A6J8CCV3_MYTCO</name>
<accession>A0A6J8CCV3</accession>
<evidence type="ECO:0000313" key="1">
    <source>
        <dbReference type="EMBL" id="CAC5393312.1"/>
    </source>
</evidence>
<protein>
    <recommendedName>
        <fullName evidence="3">Mab-21-like HhH/H2TH-like domain-containing protein</fullName>
    </recommendedName>
</protein>
<proteinExistence type="predicted"/>
<reference evidence="1 2" key="1">
    <citation type="submission" date="2020-06" db="EMBL/GenBank/DDBJ databases">
        <authorList>
            <person name="Li R."/>
            <person name="Bekaert M."/>
        </authorList>
    </citation>
    <scope>NUCLEOTIDE SEQUENCE [LARGE SCALE GENOMIC DNA]</scope>
    <source>
        <strain evidence="2">wild</strain>
    </source>
</reference>
<gene>
    <name evidence="1" type="ORF">MCOR_28182</name>
</gene>
<sequence length="476" mass="54899">MSKPSIDRSLQIYQYLCYIIGSEEVVRTRRKIFWAQDSISHIPGSSLIHSGSKAEGLDLKGSDYDLMFILKSYRIYENVNDVHVSSSTHQLPVIMDISDTKPGFTKLKLYNIPHRNVSQIHISGEIIDTKLKLYNISHRYVPQIHIWGEIIEGEQFISSRLFREYGLPDHMIIHGPCRSTPDGAYDSAICFRCKEWIQPACHWVDRSRLSWPDPKLVTSEQRASLLPYLTASALSCLTYPKMLHIPLNYNNIKQIITSIININDAELSTYMMSLISNSSLLLSSLNFTGENKALYKQYQISLQCYKVGMYNDVTSAWSMLASLFYKFKRFHECIDILNYTLSKCTPEKIMLNFDNSLSEQTDFQKCKDAVGLLLTCKHIIINNLSFSETYYLLPVELTPLIPYDGYYKYDNTCCIPPVVYLNMLSFLCLHHLEDQRGKLNALKDLELTIREKYFIYPTEASFQIANNCLQIAKSMM</sequence>
<organism evidence="1 2">
    <name type="scientific">Mytilus coruscus</name>
    <name type="common">Sea mussel</name>
    <dbReference type="NCBI Taxonomy" id="42192"/>
    <lineage>
        <taxon>Eukaryota</taxon>
        <taxon>Metazoa</taxon>
        <taxon>Spiralia</taxon>
        <taxon>Lophotrochozoa</taxon>
        <taxon>Mollusca</taxon>
        <taxon>Bivalvia</taxon>
        <taxon>Autobranchia</taxon>
        <taxon>Pteriomorphia</taxon>
        <taxon>Mytilida</taxon>
        <taxon>Mytiloidea</taxon>
        <taxon>Mytilidae</taxon>
        <taxon>Mytilinae</taxon>
        <taxon>Mytilus</taxon>
    </lineage>
</organism>
<dbReference type="OrthoDB" id="6092547at2759"/>
<dbReference type="Proteomes" id="UP000507470">
    <property type="component" value="Unassembled WGS sequence"/>
</dbReference>
<dbReference type="AlphaFoldDB" id="A0A6J8CCV3"/>
<dbReference type="EMBL" id="CACVKT020005131">
    <property type="protein sequence ID" value="CAC5393312.1"/>
    <property type="molecule type" value="Genomic_DNA"/>
</dbReference>